<dbReference type="AlphaFoldDB" id="A0AAU9IPH8"/>
<dbReference type="Proteomes" id="UP001162131">
    <property type="component" value="Unassembled WGS sequence"/>
</dbReference>
<proteinExistence type="predicted"/>
<gene>
    <name evidence="2" type="ORF">BSTOLATCC_MIC12843</name>
</gene>
<organism evidence="2 3">
    <name type="scientific">Blepharisma stoltei</name>
    <dbReference type="NCBI Taxonomy" id="1481888"/>
    <lineage>
        <taxon>Eukaryota</taxon>
        <taxon>Sar</taxon>
        <taxon>Alveolata</taxon>
        <taxon>Ciliophora</taxon>
        <taxon>Postciliodesmatophora</taxon>
        <taxon>Heterotrichea</taxon>
        <taxon>Heterotrichida</taxon>
        <taxon>Blepharismidae</taxon>
        <taxon>Blepharisma</taxon>
    </lineage>
</organism>
<accession>A0AAU9IPH8</accession>
<evidence type="ECO:0000313" key="3">
    <source>
        <dbReference type="Proteomes" id="UP001162131"/>
    </source>
</evidence>
<feature type="region of interest" description="Disordered" evidence="1">
    <location>
        <begin position="525"/>
        <end position="546"/>
    </location>
</feature>
<dbReference type="EMBL" id="CAJZBQ010000013">
    <property type="protein sequence ID" value="CAG9315068.1"/>
    <property type="molecule type" value="Genomic_DNA"/>
</dbReference>
<evidence type="ECO:0000256" key="1">
    <source>
        <dbReference type="SAM" id="MobiDB-lite"/>
    </source>
</evidence>
<evidence type="ECO:0000313" key="2">
    <source>
        <dbReference type="EMBL" id="CAG9315068.1"/>
    </source>
</evidence>
<comment type="caution">
    <text evidence="2">The sequence shown here is derived from an EMBL/GenBank/DDBJ whole genome shotgun (WGS) entry which is preliminary data.</text>
</comment>
<keyword evidence="3" id="KW-1185">Reference proteome</keyword>
<protein>
    <submittedName>
        <fullName evidence="2">Uncharacterized protein</fullName>
    </submittedName>
</protein>
<name>A0AAU9IPH8_9CILI</name>
<reference evidence="2" key="1">
    <citation type="submission" date="2021-09" db="EMBL/GenBank/DDBJ databases">
        <authorList>
            <consortium name="AG Swart"/>
            <person name="Singh M."/>
            <person name="Singh A."/>
            <person name="Seah K."/>
            <person name="Emmerich C."/>
        </authorList>
    </citation>
    <scope>NUCLEOTIDE SEQUENCE</scope>
    <source>
        <strain evidence="2">ATCC30299</strain>
    </source>
</reference>
<sequence length="1249" mass="143795">MDKSKEIKIRKAVSLISDVCQQQLIGQQRVQTLISELIMILNECFGEEHTNEILHALTDSGDGYFQPRELVFTLKFSLIAKKALSKKVKFAFNMIKCIFKEFKRESKLHQIEGPRNAIKSTFSSPEFIANEARVDDCKSIDLPLKKDNETDTIVRCTDYSKKRTKEIAEALKNKNEKLVKEKTFLYWRNKMMINEYKSLASLNNCIKIFKRGLGKHFGRFLIGGKSHARSKNFLSRLIKKSEIKNCKSPFKIWKKEKTHTRNMSASSILQHTPSEKWSLYTARKILAGLEQTIFYFAFEKPFKIIIGTYEDGLIEMAEKVPTVSSKKPPMHKKLRSGNPAKEENIDETIGVITPSFKTSQMQNTQNKQVSDFGGSSIESSITKLSFSQLTSISIFGLAKSDEDLSKTILSFNPENESSRLMCDESSFNLFGETSINEVEDLLDKSACEINEKEADESPKKEFVFWTDYVRVLSPVKNKAKLRNQAQAESIGKDSLQLEFDKIEKNSSDTKNEEIIMLDIPKKAGSFSERNREKRKLRSQAQERQKIESIDESPIKPANFNEVENFTPSGEESWLGDSMIDLTAQNQISKKNSQLCKDNEGNKFEVLPLAFRDKNLDNIILEKPKRIEAASQNEINGGSNILNSKVPIIRITGPINCCEISINNEEKERLNKKEISHLNSLKPKSFTPSKELHPKDSIESFKTDVSSSVTESAGQQILSINNHTDDDSYSYLNHSYFSLQHQSSIEIKSEIAWKNKQIDDFIKAILSCHRICTQRLTFSILKDFTDNKKSHVNYLINCLFETLILNALEAQKIRNQKVPYSYKSLSIVSLDSEEPMSEKDFVTAILLKDDPYYDEKELFKKRSANVLALASHKAIKRAKLQNSFNSIILYSLKRKKYTQKLTLMTKIIQEKISSINSYIFSILLGIRSEFHSKDNNYTKLTFKNSHKGHEVKRYKAIDNKFVFSFTNKVETMLELALFKQKYMSFKCIQEESLMSTRHNKQKHKYGAKACLTILTEILKPKCKKIIKDSFESIKNNKFSIKHKHNSRPKINVKAAIALYTKLLKISQNRSLNNKKKSFRKIYSYSKTLERVYKLFKFTDLLASAIEKSNNKLIYSSFHRIHDKSERERIYKYVKVDYLFKKAFIRRLANAFVAWISNLERQKELDITVSLQRESGSKTDYSWRSCYSSYSTTPITCRTGKSDLSAKKRGVLLPVPKTIHDYIDDFNEVAGKKVDASYFSSPVPNPDRLRI</sequence>